<dbReference type="Proteomes" id="UP000011116">
    <property type="component" value="Chromosome 3H"/>
</dbReference>
<dbReference type="SMR" id="A0A8I6WY48"/>
<dbReference type="Gene3D" id="3.30.200.20">
    <property type="entry name" value="Phosphorylase Kinase, domain 1"/>
    <property type="match status" value="1"/>
</dbReference>
<sequence>MAGAPRKKMVGRYEVGWTIGHGSFAKVKFTVDADTGVPVDMKVLDKATILNHRMLQQVAAPPSPSLDPSTLGSSH</sequence>
<reference evidence="1" key="2">
    <citation type="submission" date="2020-10" db="EMBL/GenBank/DDBJ databases">
        <authorList>
            <person name="Scholz U."/>
            <person name="Mascher M."/>
            <person name="Fiebig A."/>
        </authorList>
    </citation>
    <scope>NUCLEOTIDE SEQUENCE [LARGE SCALE GENOMIC DNA]</scope>
    <source>
        <strain evidence="1">cv. Morex</strain>
    </source>
</reference>
<dbReference type="EnsemblPlants" id="HORVU.MOREX.r3.3HG0248620.1">
    <property type="protein sequence ID" value="HORVU.MOREX.r3.3HG0248620.1.CDS1"/>
    <property type="gene ID" value="HORVU.MOREX.r3.3HG0248620"/>
</dbReference>
<accession>A0A8I6WY48</accession>
<dbReference type="SUPFAM" id="SSF56112">
    <property type="entry name" value="Protein kinase-like (PK-like)"/>
    <property type="match status" value="1"/>
</dbReference>
<evidence type="ECO:0000313" key="2">
    <source>
        <dbReference type="Proteomes" id="UP000011116"/>
    </source>
</evidence>
<keyword evidence="2" id="KW-1185">Reference proteome</keyword>
<dbReference type="InterPro" id="IPR011009">
    <property type="entry name" value="Kinase-like_dom_sf"/>
</dbReference>
<dbReference type="Gramene" id="HORVU.MOREX.r3.3HG0248620.1">
    <property type="protein sequence ID" value="HORVU.MOREX.r3.3HG0248620.1.CDS1"/>
    <property type="gene ID" value="HORVU.MOREX.r3.3HG0248620"/>
</dbReference>
<evidence type="ECO:0008006" key="3">
    <source>
        <dbReference type="Google" id="ProtNLM"/>
    </source>
</evidence>
<proteinExistence type="predicted"/>
<reference evidence="2" key="1">
    <citation type="journal article" date="2012" name="Nature">
        <title>A physical, genetic and functional sequence assembly of the barley genome.</title>
        <authorList>
            <consortium name="The International Barley Genome Sequencing Consortium"/>
            <person name="Mayer K.F."/>
            <person name="Waugh R."/>
            <person name="Brown J.W."/>
            <person name="Schulman A."/>
            <person name="Langridge P."/>
            <person name="Platzer M."/>
            <person name="Fincher G.B."/>
            <person name="Muehlbauer G.J."/>
            <person name="Sato K."/>
            <person name="Close T.J."/>
            <person name="Wise R.P."/>
            <person name="Stein N."/>
        </authorList>
    </citation>
    <scope>NUCLEOTIDE SEQUENCE [LARGE SCALE GENOMIC DNA]</scope>
    <source>
        <strain evidence="2">cv. Morex</strain>
    </source>
</reference>
<name>A0A8I6WY48_HORVV</name>
<reference evidence="1" key="3">
    <citation type="submission" date="2022-01" db="UniProtKB">
        <authorList>
            <consortium name="EnsemblPlants"/>
        </authorList>
    </citation>
    <scope>IDENTIFICATION</scope>
    <source>
        <strain evidence="1">subsp. vulgare</strain>
    </source>
</reference>
<evidence type="ECO:0000313" key="1">
    <source>
        <dbReference type="EnsemblPlants" id="HORVU.MOREX.r3.3HG0248620.1.CDS1"/>
    </source>
</evidence>
<protein>
    <recommendedName>
        <fullName evidence="3">Non-specific serine/threonine protein kinase</fullName>
    </recommendedName>
</protein>
<organism evidence="1 2">
    <name type="scientific">Hordeum vulgare subsp. vulgare</name>
    <name type="common">Domesticated barley</name>
    <dbReference type="NCBI Taxonomy" id="112509"/>
    <lineage>
        <taxon>Eukaryota</taxon>
        <taxon>Viridiplantae</taxon>
        <taxon>Streptophyta</taxon>
        <taxon>Embryophyta</taxon>
        <taxon>Tracheophyta</taxon>
        <taxon>Spermatophyta</taxon>
        <taxon>Magnoliopsida</taxon>
        <taxon>Liliopsida</taxon>
        <taxon>Poales</taxon>
        <taxon>Poaceae</taxon>
        <taxon>BOP clade</taxon>
        <taxon>Pooideae</taxon>
        <taxon>Triticodae</taxon>
        <taxon>Triticeae</taxon>
        <taxon>Hordeinae</taxon>
        <taxon>Hordeum</taxon>
    </lineage>
</organism>
<dbReference type="AlphaFoldDB" id="A0A8I6WY48"/>